<dbReference type="AlphaFoldDB" id="A0A834EAA6"/>
<comment type="caution">
    <text evidence="1">The sequence shown here is derived from an EMBL/GenBank/DDBJ whole genome shotgun (WGS) entry which is preliminary data.</text>
</comment>
<evidence type="ECO:0000313" key="1">
    <source>
        <dbReference type="EMBL" id="KAF6109551.1"/>
    </source>
</evidence>
<organism evidence="1 2">
    <name type="scientific">Phyllostomus discolor</name>
    <name type="common">pale spear-nosed bat</name>
    <dbReference type="NCBI Taxonomy" id="89673"/>
    <lineage>
        <taxon>Eukaryota</taxon>
        <taxon>Metazoa</taxon>
        <taxon>Chordata</taxon>
        <taxon>Craniata</taxon>
        <taxon>Vertebrata</taxon>
        <taxon>Euteleostomi</taxon>
        <taxon>Mammalia</taxon>
        <taxon>Eutheria</taxon>
        <taxon>Laurasiatheria</taxon>
        <taxon>Chiroptera</taxon>
        <taxon>Yangochiroptera</taxon>
        <taxon>Phyllostomidae</taxon>
        <taxon>Phyllostominae</taxon>
        <taxon>Phyllostomus</taxon>
    </lineage>
</organism>
<sequence>MESTFASTCTCWLGQECKKITVASVGALSLDRTAPTPGPPALSQNLVNLVPSHMSLALSELLPLCWMELRASECEQASMCRPLEKGVWSPQALHLTQTQSPPLSKVTCYRAPSPWHWCPRLGSLVWGWDPLLLKGGPPQLRHSSRFRIAVLCV</sequence>
<protein>
    <submittedName>
        <fullName evidence="1">Uncharacterized protein</fullName>
    </submittedName>
</protein>
<dbReference type="EMBL" id="JABVXQ010000005">
    <property type="protein sequence ID" value="KAF6109551.1"/>
    <property type="molecule type" value="Genomic_DNA"/>
</dbReference>
<proteinExistence type="predicted"/>
<name>A0A834EAA6_9CHIR</name>
<reference evidence="1 2" key="1">
    <citation type="journal article" date="2020" name="Nature">
        <title>Six reference-quality genomes reveal evolution of bat adaptations.</title>
        <authorList>
            <person name="Jebb D."/>
            <person name="Huang Z."/>
            <person name="Pippel M."/>
            <person name="Hughes G.M."/>
            <person name="Lavrichenko K."/>
            <person name="Devanna P."/>
            <person name="Winkler S."/>
            <person name="Jermiin L.S."/>
            <person name="Skirmuntt E.C."/>
            <person name="Katzourakis A."/>
            <person name="Burkitt-Gray L."/>
            <person name="Ray D.A."/>
            <person name="Sullivan K.A.M."/>
            <person name="Roscito J.G."/>
            <person name="Kirilenko B.M."/>
            <person name="Davalos L.M."/>
            <person name="Corthals A.P."/>
            <person name="Power M.L."/>
            <person name="Jones G."/>
            <person name="Ransome R.D."/>
            <person name="Dechmann D.K.N."/>
            <person name="Locatelli A.G."/>
            <person name="Puechmaille S.J."/>
            <person name="Fedrigo O."/>
            <person name="Jarvis E.D."/>
            <person name="Hiller M."/>
            <person name="Vernes S.C."/>
            <person name="Myers E.W."/>
            <person name="Teeling E.C."/>
        </authorList>
    </citation>
    <scope>NUCLEOTIDE SEQUENCE [LARGE SCALE GENOMIC DNA]</scope>
    <source>
        <strain evidence="1">Bat1K_MPI-CBG_1</strain>
    </source>
</reference>
<evidence type="ECO:0000313" key="2">
    <source>
        <dbReference type="Proteomes" id="UP000664940"/>
    </source>
</evidence>
<gene>
    <name evidence="1" type="ORF">HJG60_010819</name>
</gene>
<dbReference type="Proteomes" id="UP000664940">
    <property type="component" value="Unassembled WGS sequence"/>
</dbReference>
<accession>A0A834EAA6</accession>